<dbReference type="InterPro" id="IPR051460">
    <property type="entry name" value="HdrC_iron-sulfur_subunit"/>
</dbReference>
<evidence type="ECO:0000256" key="4">
    <source>
        <dbReference type="ARBA" id="ARBA00023004"/>
    </source>
</evidence>
<evidence type="ECO:0000256" key="3">
    <source>
        <dbReference type="ARBA" id="ARBA00023002"/>
    </source>
</evidence>
<dbReference type="STRING" id="1121955.SAMN02745146_0860"/>
<reference evidence="7 8" key="1">
    <citation type="submission" date="2016-11" db="EMBL/GenBank/DDBJ databases">
        <authorList>
            <person name="Jaros S."/>
            <person name="Januszkiewicz K."/>
            <person name="Wedrychowicz H."/>
        </authorList>
    </citation>
    <scope>NUCLEOTIDE SEQUENCE [LARGE SCALE GENOMIC DNA]</scope>
    <source>
        <strain evidence="7 8">DSM 21074</strain>
    </source>
</reference>
<gene>
    <name evidence="7" type="ORF">SAMN02745146_0860</name>
</gene>
<dbReference type="PANTHER" id="PTHR43255">
    <property type="entry name" value="IRON-SULFUR-BINDING OXIDOREDUCTASE FADF-RELATED-RELATED"/>
    <property type="match status" value="1"/>
</dbReference>
<keyword evidence="4" id="KW-0408">Iron</keyword>
<evidence type="ECO:0000256" key="2">
    <source>
        <dbReference type="ARBA" id="ARBA00022723"/>
    </source>
</evidence>
<dbReference type="InterPro" id="IPR004017">
    <property type="entry name" value="Cys_rich_dom"/>
</dbReference>
<evidence type="ECO:0000259" key="6">
    <source>
        <dbReference type="Pfam" id="PF02754"/>
    </source>
</evidence>
<evidence type="ECO:0000256" key="1">
    <source>
        <dbReference type="ARBA" id="ARBA00022485"/>
    </source>
</evidence>
<accession>A0A1M6B3P7</accession>
<feature type="domain" description="Cysteine-rich" evidence="6">
    <location>
        <begin position="154"/>
        <end position="224"/>
    </location>
</feature>
<keyword evidence="8" id="KW-1185">Reference proteome</keyword>
<keyword evidence="2" id="KW-0479">Metal-binding</keyword>
<dbReference type="Proteomes" id="UP000184418">
    <property type="component" value="Unassembled WGS sequence"/>
</dbReference>
<proteinExistence type="predicted"/>
<dbReference type="GO" id="GO:0046872">
    <property type="term" value="F:metal ion binding"/>
    <property type="evidence" value="ECO:0007669"/>
    <property type="project" value="UniProtKB-KW"/>
</dbReference>
<organism evidence="7 8">
    <name type="scientific">Hymenobacter daecheongensis DSM 21074</name>
    <dbReference type="NCBI Taxonomy" id="1121955"/>
    <lineage>
        <taxon>Bacteria</taxon>
        <taxon>Pseudomonadati</taxon>
        <taxon>Bacteroidota</taxon>
        <taxon>Cytophagia</taxon>
        <taxon>Cytophagales</taxon>
        <taxon>Hymenobacteraceae</taxon>
        <taxon>Hymenobacter</taxon>
    </lineage>
</organism>
<dbReference type="GO" id="GO:0005886">
    <property type="term" value="C:plasma membrane"/>
    <property type="evidence" value="ECO:0007669"/>
    <property type="project" value="TreeGrafter"/>
</dbReference>
<dbReference type="GO" id="GO:0051539">
    <property type="term" value="F:4 iron, 4 sulfur cluster binding"/>
    <property type="evidence" value="ECO:0007669"/>
    <property type="project" value="UniProtKB-KW"/>
</dbReference>
<keyword evidence="3" id="KW-0560">Oxidoreductase</keyword>
<dbReference type="GO" id="GO:0016491">
    <property type="term" value="F:oxidoreductase activity"/>
    <property type="evidence" value="ECO:0007669"/>
    <property type="project" value="UniProtKB-KW"/>
</dbReference>
<evidence type="ECO:0000313" key="8">
    <source>
        <dbReference type="Proteomes" id="UP000184418"/>
    </source>
</evidence>
<keyword evidence="5" id="KW-0411">Iron-sulfur</keyword>
<dbReference type="Pfam" id="PF02754">
    <property type="entry name" value="CCG"/>
    <property type="match status" value="2"/>
</dbReference>
<dbReference type="EMBL" id="FQYN01000001">
    <property type="protein sequence ID" value="SHI43238.1"/>
    <property type="molecule type" value="Genomic_DNA"/>
</dbReference>
<evidence type="ECO:0000313" key="7">
    <source>
        <dbReference type="EMBL" id="SHI43238.1"/>
    </source>
</evidence>
<evidence type="ECO:0000256" key="5">
    <source>
        <dbReference type="ARBA" id="ARBA00023014"/>
    </source>
</evidence>
<keyword evidence="1" id="KW-0004">4Fe-4S</keyword>
<dbReference type="PANTHER" id="PTHR43255:SF1">
    <property type="entry name" value="IRON-SULFUR-BINDING OXIDOREDUCTASE FADF-RELATED"/>
    <property type="match status" value="1"/>
</dbReference>
<name>A0A1M6B3P7_9BACT</name>
<dbReference type="AlphaFoldDB" id="A0A1M6B3P7"/>
<protein>
    <submittedName>
        <fullName evidence="7">Cysteine-rich domain-containing protein</fullName>
    </submittedName>
</protein>
<feature type="domain" description="Cysteine-rich" evidence="6">
    <location>
        <begin position="28"/>
        <end position="113"/>
    </location>
</feature>
<sequence>MAEQLAKRPINVPLMSNLAAAGEEPEILFWVGCAGAFDDRYKRVTRAFVQILEHVGVKYAVLGMEETCTGDPAKRAGNEFLFQMQAMQNITTFEGYGIKKIVTACPHCFNTIKNEYPALGGNYEVIHHSTFLQQLINEGRVGVSGGGEFKGQRITFHDSCYLGRSNNIYEAPRDVLATLDADLVEMKRSKANGLCCGAGGAQMWKEPEPGKKDINVERTEEALATLDGNAAALANLNGVESGNAGATPSARTDQRGIIAVSCPFCMTMMSDGVKNKERESSVQVFDIAELIATAEGLNA</sequence>